<organism evidence="6 7">
    <name type="scientific">Actinoallomurus vinaceus</name>
    <dbReference type="NCBI Taxonomy" id="1080074"/>
    <lineage>
        <taxon>Bacteria</taxon>
        <taxon>Bacillati</taxon>
        <taxon>Actinomycetota</taxon>
        <taxon>Actinomycetes</taxon>
        <taxon>Streptosporangiales</taxon>
        <taxon>Thermomonosporaceae</taxon>
        <taxon>Actinoallomurus</taxon>
    </lineage>
</organism>
<dbReference type="Gene3D" id="3.40.50.1820">
    <property type="entry name" value="alpha/beta hydrolase"/>
    <property type="match status" value="1"/>
</dbReference>
<proteinExistence type="inferred from homology"/>
<evidence type="ECO:0000256" key="2">
    <source>
        <dbReference type="ARBA" id="ARBA00022487"/>
    </source>
</evidence>
<evidence type="ECO:0000256" key="1">
    <source>
        <dbReference type="ARBA" id="ARBA00007534"/>
    </source>
</evidence>
<dbReference type="Proteomes" id="UP001501442">
    <property type="component" value="Unassembled WGS sequence"/>
</dbReference>
<comment type="similarity">
    <text evidence="1">Belongs to the cutinase family.</text>
</comment>
<feature type="chain" id="PRO_5045235273" description="Cutinase" evidence="5">
    <location>
        <begin position="37"/>
        <end position="231"/>
    </location>
</feature>
<protein>
    <recommendedName>
        <fullName evidence="8">Cutinase</fullName>
    </recommendedName>
</protein>
<name>A0ABP8UI35_9ACTN</name>
<evidence type="ECO:0000313" key="7">
    <source>
        <dbReference type="Proteomes" id="UP001501442"/>
    </source>
</evidence>
<dbReference type="PANTHER" id="PTHR33630">
    <property type="entry name" value="CUTINASE RV1984C-RELATED-RELATED"/>
    <property type="match status" value="1"/>
</dbReference>
<keyword evidence="2" id="KW-0719">Serine esterase</keyword>
<evidence type="ECO:0008006" key="8">
    <source>
        <dbReference type="Google" id="ProtNLM"/>
    </source>
</evidence>
<dbReference type="SMART" id="SM01110">
    <property type="entry name" value="Cutinase"/>
    <property type="match status" value="1"/>
</dbReference>
<dbReference type="PANTHER" id="PTHR33630:SF9">
    <property type="entry name" value="CUTINASE 4"/>
    <property type="match status" value="1"/>
</dbReference>
<gene>
    <name evidence="6" type="ORF">GCM10023196_065500</name>
</gene>
<sequence length="231" mass="23151">MFSPRSRMTRRTAAHAAAAVVALAAGGVAATATAHAATCADVDVVVARGTFEPGTLGLIVGDPVYSAIQQKVTNKTTSSYPVDYPANLDVYSNPNSAQKGNADLVDHVTKQAAACPNQRFILVGYSQGANVVDNSIGISSDGAVVGGAIVATIPASIEPRVAAVLLFGNPIRAIGKTVTGTYASRTDDVCANGDPVCGAGTDVSAHLSYGNDAGAAATFAATRLSGASLIS</sequence>
<dbReference type="EMBL" id="BAABHK010000010">
    <property type="protein sequence ID" value="GAA4632360.1"/>
    <property type="molecule type" value="Genomic_DNA"/>
</dbReference>
<evidence type="ECO:0000256" key="3">
    <source>
        <dbReference type="ARBA" id="ARBA00022801"/>
    </source>
</evidence>
<comment type="caution">
    <text evidence="6">The sequence shown here is derived from an EMBL/GenBank/DDBJ whole genome shotgun (WGS) entry which is preliminary data.</text>
</comment>
<dbReference type="InterPro" id="IPR000675">
    <property type="entry name" value="Cutinase/axe"/>
</dbReference>
<keyword evidence="3" id="KW-0378">Hydrolase</keyword>
<evidence type="ECO:0000256" key="4">
    <source>
        <dbReference type="ARBA" id="ARBA00023157"/>
    </source>
</evidence>
<dbReference type="InterPro" id="IPR006311">
    <property type="entry name" value="TAT_signal"/>
</dbReference>
<dbReference type="InterPro" id="IPR029058">
    <property type="entry name" value="AB_hydrolase_fold"/>
</dbReference>
<keyword evidence="5" id="KW-0732">Signal</keyword>
<evidence type="ECO:0000313" key="6">
    <source>
        <dbReference type="EMBL" id="GAA4632360.1"/>
    </source>
</evidence>
<reference evidence="7" key="1">
    <citation type="journal article" date="2019" name="Int. J. Syst. Evol. Microbiol.">
        <title>The Global Catalogue of Microorganisms (GCM) 10K type strain sequencing project: providing services to taxonomists for standard genome sequencing and annotation.</title>
        <authorList>
            <consortium name="The Broad Institute Genomics Platform"/>
            <consortium name="The Broad Institute Genome Sequencing Center for Infectious Disease"/>
            <person name="Wu L."/>
            <person name="Ma J."/>
        </authorList>
    </citation>
    <scope>NUCLEOTIDE SEQUENCE [LARGE SCALE GENOMIC DNA]</scope>
    <source>
        <strain evidence="7">JCM 17939</strain>
    </source>
</reference>
<evidence type="ECO:0000256" key="5">
    <source>
        <dbReference type="SAM" id="SignalP"/>
    </source>
</evidence>
<keyword evidence="7" id="KW-1185">Reference proteome</keyword>
<feature type="signal peptide" evidence="5">
    <location>
        <begin position="1"/>
        <end position="36"/>
    </location>
</feature>
<dbReference type="PROSITE" id="PS51318">
    <property type="entry name" value="TAT"/>
    <property type="match status" value="1"/>
</dbReference>
<dbReference type="SUPFAM" id="SSF53474">
    <property type="entry name" value="alpha/beta-Hydrolases"/>
    <property type="match status" value="1"/>
</dbReference>
<keyword evidence="4" id="KW-1015">Disulfide bond</keyword>
<dbReference type="Pfam" id="PF01083">
    <property type="entry name" value="Cutinase"/>
    <property type="match status" value="1"/>
</dbReference>
<accession>A0ABP8UI35</accession>